<evidence type="ECO:0000256" key="7">
    <source>
        <dbReference type="ARBA" id="ARBA00023157"/>
    </source>
</evidence>
<evidence type="ECO:0000256" key="3">
    <source>
        <dbReference type="ARBA" id="ARBA00013017"/>
    </source>
</evidence>
<name>A0A0D8HJF4_9ACTN</name>
<dbReference type="InterPro" id="IPR013766">
    <property type="entry name" value="Thioredoxin_domain"/>
</dbReference>
<feature type="domain" description="Thioredoxin" evidence="14">
    <location>
        <begin position="3"/>
        <end position="151"/>
    </location>
</feature>
<evidence type="ECO:0000256" key="2">
    <source>
        <dbReference type="ARBA" id="ARBA00011245"/>
    </source>
</evidence>
<keyword evidence="8" id="KW-0676">Redox-active center</keyword>
<evidence type="ECO:0000256" key="4">
    <source>
        <dbReference type="ARBA" id="ARBA00022559"/>
    </source>
</evidence>
<dbReference type="GO" id="GO:0045454">
    <property type="term" value="P:cell redox homeostasis"/>
    <property type="evidence" value="ECO:0007669"/>
    <property type="project" value="TreeGrafter"/>
</dbReference>
<dbReference type="PANTHER" id="PTHR42801:SF22">
    <property type="entry name" value="PEROXIREDOXIN SLL0755-RELATED"/>
    <property type="match status" value="1"/>
</dbReference>
<dbReference type="SUPFAM" id="SSF52833">
    <property type="entry name" value="Thioredoxin-like"/>
    <property type="match status" value="1"/>
</dbReference>
<comment type="catalytic activity">
    <reaction evidence="12">
        <text>a hydroperoxide + [thioredoxin]-dithiol = an alcohol + [thioredoxin]-disulfide + H2O</text>
        <dbReference type="Rhea" id="RHEA:62620"/>
        <dbReference type="Rhea" id="RHEA-COMP:10698"/>
        <dbReference type="Rhea" id="RHEA-COMP:10700"/>
        <dbReference type="ChEBI" id="CHEBI:15377"/>
        <dbReference type="ChEBI" id="CHEBI:29950"/>
        <dbReference type="ChEBI" id="CHEBI:30879"/>
        <dbReference type="ChEBI" id="CHEBI:35924"/>
        <dbReference type="ChEBI" id="CHEBI:50058"/>
        <dbReference type="EC" id="1.11.1.24"/>
    </reaction>
</comment>
<organism evidence="15 16">
    <name type="scientific">Acidithrix ferrooxidans</name>
    <dbReference type="NCBI Taxonomy" id="1280514"/>
    <lineage>
        <taxon>Bacteria</taxon>
        <taxon>Bacillati</taxon>
        <taxon>Actinomycetota</taxon>
        <taxon>Acidimicrobiia</taxon>
        <taxon>Acidimicrobiales</taxon>
        <taxon>Acidimicrobiaceae</taxon>
        <taxon>Acidithrix</taxon>
    </lineage>
</organism>
<keyword evidence="7" id="KW-1015">Disulfide bond</keyword>
<comment type="subunit">
    <text evidence="2">Monomer.</text>
</comment>
<dbReference type="PROSITE" id="PS51352">
    <property type="entry name" value="THIOREDOXIN_2"/>
    <property type="match status" value="1"/>
</dbReference>
<dbReference type="GO" id="GO:0005737">
    <property type="term" value="C:cytoplasm"/>
    <property type="evidence" value="ECO:0007669"/>
    <property type="project" value="TreeGrafter"/>
</dbReference>
<dbReference type="PIRSF" id="PIRSF000239">
    <property type="entry name" value="AHPC"/>
    <property type="match status" value="1"/>
</dbReference>
<reference evidence="15 16" key="1">
    <citation type="submission" date="2015-01" db="EMBL/GenBank/DDBJ databases">
        <title>Draft genome of the acidophilic iron oxidizer Acidithrix ferrooxidans strain Py-F3.</title>
        <authorList>
            <person name="Poehlein A."/>
            <person name="Eisen S."/>
            <person name="Schloemann M."/>
            <person name="Johnson B.D."/>
            <person name="Daniel R."/>
            <person name="Muehling M."/>
        </authorList>
    </citation>
    <scope>NUCLEOTIDE SEQUENCE [LARGE SCALE GENOMIC DNA]</scope>
    <source>
        <strain evidence="15 16">Py-F3</strain>
    </source>
</reference>
<dbReference type="InterPro" id="IPR024706">
    <property type="entry name" value="Peroxiredoxin_AhpC-typ"/>
</dbReference>
<evidence type="ECO:0000256" key="6">
    <source>
        <dbReference type="ARBA" id="ARBA00023002"/>
    </source>
</evidence>
<dbReference type="InterPro" id="IPR050924">
    <property type="entry name" value="Peroxiredoxin_BCP/PrxQ"/>
</dbReference>
<proteinExistence type="inferred from homology"/>
<accession>A0A0D8HJF4</accession>
<dbReference type="InterPro" id="IPR036249">
    <property type="entry name" value="Thioredoxin-like_sf"/>
</dbReference>
<sequence>MPLGVGDRAPDFTLDGSPRASYRVSEMIGTPLVLAFYPEDHSPVCSIQLRAYSDGMADFSRLGAMVWGVSPQDPQVHSDFAEKYGINFPLLSDGDKAVAKAYEVLGPLGFYRRSIFVIDRFGIISYCHRTTAGLTYKPTSALLEAIQEAEAKSSGR</sequence>
<comment type="caution">
    <text evidence="15">The sequence shown here is derived from an EMBL/GenBank/DDBJ whole genome shotgun (WGS) entry which is preliminary data.</text>
</comment>
<evidence type="ECO:0000313" key="15">
    <source>
        <dbReference type="EMBL" id="KJF18073.1"/>
    </source>
</evidence>
<comment type="function">
    <text evidence="1">Thiol-specific peroxidase that catalyzes the reduction of hydrogen peroxide and organic hydroperoxides to water and alcohols, respectively. Plays a role in cell protection against oxidative stress by detoxifying peroxides and as sensor of hydrogen peroxide-mediated signaling events.</text>
</comment>
<evidence type="ECO:0000256" key="11">
    <source>
        <dbReference type="ARBA" id="ARBA00041373"/>
    </source>
</evidence>
<feature type="active site" description="Cysteine sulfenic acid (-SOH) intermediate; for peroxidase activity" evidence="13">
    <location>
        <position position="45"/>
    </location>
</feature>
<protein>
    <recommendedName>
        <fullName evidence="3">thioredoxin-dependent peroxiredoxin</fullName>
        <ecNumber evidence="3">1.11.1.24</ecNumber>
    </recommendedName>
    <alternativeName>
        <fullName evidence="11">Bacterioferritin comigratory protein</fullName>
    </alternativeName>
    <alternativeName>
        <fullName evidence="9">Thioredoxin peroxidase</fullName>
    </alternativeName>
</protein>
<evidence type="ECO:0000256" key="5">
    <source>
        <dbReference type="ARBA" id="ARBA00022862"/>
    </source>
</evidence>
<dbReference type="GO" id="GO:0008379">
    <property type="term" value="F:thioredoxin peroxidase activity"/>
    <property type="evidence" value="ECO:0007669"/>
    <property type="project" value="TreeGrafter"/>
</dbReference>
<dbReference type="EMBL" id="JXYS01000025">
    <property type="protein sequence ID" value="KJF18073.1"/>
    <property type="molecule type" value="Genomic_DNA"/>
</dbReference>
<dbReference type="GO" id="GO:0034599">
    <property type="term" value="P:cellular response to oxidative stress"/>
    <property type="evidence" value="ECO:0007669"/>
    <property type="project" value="TreeGrafter"/>
</dbReference>
<keyword evidence="4 15" id="KW-0575">Peroxidase</keyword>
<evidence type="ECO:0000256" key="10">
    <source>
        <dbReference type="ARBA" id="ARBA00038489"/>
    </source>
</evidence>
<keyword evidence="5" id="KW-0049">Antioxidant</keyword>
<dbReference type="OrthoDB" id="9812811at2"/>
<dbReference type="Proteomes" id="UP000032360">
    <property type="component" value="Unassembled WGS sequence"/>
</dbReference>
<comment type="similarity">
    <text evidence="10">Belongs to the peroxiredoxin family. BCP/PrxQ subfamily.</text>
</comment>
<evidence type="ECO:0000256" key="13">
    <source>
        <dbReference type="PIRSR" id="PIRSR000239-1"/>
    </source>
</evidence>
<keyword evidence="6 15" id="KW-0560">Oxidoreductase</keyword>
<dbReference type="Gene3D" id="3.40.30.10">
    <property type="entry name" value="Glutaredoxin"/>
    <property type="match status" value="1"/>
</dbReference>
<evidence type="ECO:0000256" key="9">
    <source>
        <dbReference type="ARBA" id="ARBA00032824"/>
    </source>
</evidence>
<keyword evidence="16" id="KW-1185">Reference proteome</keyword>
<evidence type="ECO:0000313" key="16">
    <source>
        <dbReference type="Proteomes" id="UP000032360"/>
    </source>
</evidence>
<evidence type="ECO:0000256" key="8">
    <source>
        <dbReference type="ARBA" id="ARBA00023284"/>
    </source>
</evidence>
<dbReference type="InterPro" id="IPR000866">
    <property type="entry name" value="AhpC/TSA"/>
</dbReference>
<dbReference type="STRING" id="1280514.AXFE_09740"/>
<dbReference type="CDD" id="cd03017">
    <property type="entry name" value="PRX_BCP"/>
    <property type="match status" value="1"/>
</dbReference>
<evidence type="ECO:0000256" key="12">
    <source>
        <dbReference type="ARBA" id="ARBA00049091"/>
    </source>
</evidence>
<evidence type="ECO:0000256" key="1">
    <source>
        <dbReference type="ARBA" id="ARBA00003330"/>
    </source>
</evidence>
<dbReference type="RefSeq" id="WP_052604733.1">
    <property type="nucleotide sequence ID" value="NZ_JXYS01000025.1"/>
</dbReference>
<dbReference type="EC" id="1.11.1.24" evidence="3"/>
<gene>
    <name evidence="15" type="primary">bcp1</name>
    <name evidence="15" type="ORF">AXFE_09740</name>
</gene>
<dbReference type="PANTHER" id="PTHR42801">
    <property type="entry name" value="THIOREDOXIN-DEPENDENT PEROXIDE REDUCTASE"/>
    <property type="match status" value="1"/>
</dbReference>
<evidence type="ECO:0000259" key="14">
    <source>
        <dbReference type="PROSITE" id="PS51352"/>
    </source>
</evidence>
<dbReference type="AlphaFoldDB" id="A0A0D8HJF4"/>
<dbReference type="Pfam" id="PF00578">
    <property type="entry name" value="AhpC-TSA"/>
    <property type="match status" value="1"/>
</dbReference>